<dbReference type="Proteomes" id="UP000249723">
    <property type="component" value="Unassembled WGS sequence"/>
</dbReference>
<gene>
    <name evidence="2" type="ORF">BZ3500_MVSOF-1268-A1-R1_CHR10-2G02937</name>
</gene>
<evidence type="ECO:0000256" key="1">
    <source>
        <dbReference type="SAM" id="MobiDB-lite"/>
    </source>
</evidence>
<keyword evidence="3" id="KW-1185">Reference proteome</keyword>
<accession>A0A2X0LAT4</accession>
<sequence>MNISIPSPEGSGLPDIDYYDSIHLAESLGTYAFPSSPTQCEYSAAPITPSTDWPLTPQTPSFKTFDTPGHDNHSQYMSSGYDHFVTAPAADFKVLESPTAAFDSNSGIITPPTCGSIPPSPMIEQGMFDYNYSICYNMDSLHSYSNVVAQATASGLSRGLDCVAKPPMAMEEWIEPTFAAPAPTHATISQKRSRTSPFFPYRRLSNPSNQSPAKPCVFETDDNMAFTRSAPSLPSSPSLPHLPLAISTSRLVLKPFVASRQRAANGPITLSRPGTHMAGEVLDDRRLQWTDTFEGSSRGPKTRAPRRRKVKPTSTAPALQSSCAAVPFPSVLLPVPPPERIEKPMTLHTEYVPLSPPESPVLPNASIIGRTPPIPSMTFQDETASVVGAARARKHRPAQIQIPAQPATKICVLSPNKTVSP</sequence>
<organism evidence="2 3">
    <name type="scientific">Microbotryum saponariae</name>
    <dbReference type="NCBI Taxonomy" id="289078"/>
    <lineage>
        <taxon>Eukaryota</taxon>
        <taxon>Fungi</taxon>
        <taxon>Dikarya</taxon>
        <taxon>Basidiomycota</taxon>
        <taxon>Pucciniomycotina</taxon>
        <taxon>Microbotryomycetes</taxon>
        <taxon>Microbotryales</taxon>
        <taxon>Microbotryaceae</taxon>
        <taxon>Microbotryum</taxon>
    </lineage>
</organism>
<feature type="region of interest" description="Disordered" evidence="1">
    <location>
        <begin position="290"/>
        <end position="319"/>
    </location>
</feature>
<proteinExistence type="predicted"/>
<protein>
    <submittedName>
        <fullName evidence="2">BZ3500_MvSof-1268-A1-R1_Chr10-2g02937 protein</fullName>
    </submittedName>
</protein>
<name>A0A2X0LAT4_9BASI</name>
<reference evidence="2" key="1">
    <citation type="submission" date="2016-10" db="EMBL/GenBank/DDBJ databases">
        <authorList>
            <person name="Cai Z."/>
        </authorList>
    </citation>
    <scope>NUCLEOTIDE SEQUENCE [LARGE SCALE GENOMIC DNA]</scope>
</reference>
<dbReference type="AlphaFoldDB" id="A0A2X0LAT4"/>
<evidence type="ECO:0000313" key="2">
    <source>
        <dbReference type="EMBL" id="SDA01778.1"/>
    </source>
</evidence>
<dbReference type="EMBL" id="FMWP01000117">
    <property type="protein sequence ID" value="SDA01778.1"/>
    <property type="molecule type" value="Genomic_DNA"/>
</dbReference>
<dbReference type="OrthoDB" id="10373448at2759"/>
<evidence type="ECO:0000313" key="3">
    <source>
        <dbReference type="Proteomes" id="UP000249723"/>
    </source>
</evidence>
<feature type="compositionally biased region" description="Basic residues" evidence="1">
    <location>
        <begin position="300"/>
        <end position="311"/>
    </location>
</feature>